<keyword evidence="1" id="KW-0175">Coiled coil</keyword>
<dbReference type="SMART" id="SM00233">
    <property type="entry name" value="PH"/>
    <property type="match status" value="1"/>
</dbReference>
<dbReference type="Proteomes" id="UP000695562">
    <property type="component" value="Unassembled WGS sequence"/>
</dbReference>
<protein>
    <recommendedName>
        <fullName evidence="3">PH domain-containing protein</fullName>
    </recommendedName>
</protein>
<evidence type="ECO:0000256" key="1">
    <source>
        <dbReference type="SAM" id="Coils"/>
    </source>
</evidence>
<name>A0A8J4PYF9_9MYCE</name>
<evidence type="ECO:0000259" key="3">
    <source>
        <dbReference type="PROSITE" id="PS50003"/>
    </source>
</evidence>
<sequence>MMEKEQQKEKLIEICQIGFSHLESTDKQWLKTKETTSFALEFLIEINTSSDIESLLSFREKSLTLTTLYCNLIKEDVDSFIPSLNCFYSTILDINKRLDELYLDGKKQQEADQDQQQENNQVLKEKQQSLIETYKFISLTLLGTFCLLFPSNESLLFESIPYLFKLSKFQHSTSLIYSTLSSEIINQPKILAKYTKEFIYFSKENSNCFSILSSLYQYNTIDFENNISILVESFQSTENKTGILAIFSEISKYNPIILVPWLPKLKSSLLQISSSSQFSIILKSISIKYPSAISPLLGDIMDAIEKIDILKYSLPEVIGSCGPESTCEAFNFLMKMIKKQEDSSFKSSMDSNVLISILKGFKSIQKVSPLLLVNHVSLFEKYLENTGTSSESISSLAQSIIDDISLVTTTTLQPPFHELNLDILESIDNNIQSYNIQISQQQSPFNSKDNILNFINSNSTFVSTIFNTLLEFPITPFKSDFKFNSSSSKVVEEEEKEKEEKEKDKQEEKELEQLNLTFINADQKVELVIVDKENINIWIKLDLLKQLVNLPSFLNDESNGIKYDLTNPFLNSTQIKYIFSELLKLFKKDHHQQQTNTNISSPIGNSNQVTNNDNLLSPEKNQQQQNHSLVSNLEPISSDDSKPPVIVTTPPTTTTTTTSNTISNGHSTVNRSVSISSFSTINQQHEGSLVKKSKYLGRKKTLWFSITDTALIAYSSKNHNTNTLQVGSGGGADQIKVKIPFSKIIEIVPDVKKKENSFAIITEKRKYYLSAQSQNEQKEWIDQLQNAIKLSNSVNSNNNHEETDLTSISSASQSPITSPVQSPNMKSTNSKNPPKLKKSKLSMYFNFKKKD</sequence>
<dbReference type="InterPro" id="IPR011993">
    <property type="entry name" value="PH-like_dom_sf"/>
</dbReference>
<feature type="compositionally biased region" description="Low complexity" evidence="2">
    <location>
        <begin position="643"/>
        <end position="664"/>
    </location>
</feature>
<evidence type="ECO:0000256" key="2">
    <source>
        <dbReference type="SAM" id="MobiDB-lite"/>
    </source>
</evidence>
<accession>A0A8J4PYF9</accession>
<dbReference type="InterPro" id="IPR051707">
    <property type="entry name" value="PI-Interact_SigTrans_Reg"/>
</dbReference>
<dbReference type="EMBL" id="AJWJ01000126">
    <property type="protein sequence ID" value="KAF2074847.1"/>
    <property type="molecule type" value="Genomic_DNA"/>
</dbReference>
<dbReference type="Gene3D" id="2.30.29.30">
    <property type="entry name" value="Pleckstrin-homology domain (PH domain)/Phosphotyrosine-binding domain (PTB)"/>
    <property type="match status" value="1"/>
</dbReference>
<dbReference type="AlphaFoldDB" id="A0A8J4PYF9"/>
<keyword evidence="5" id="KW-1185">Reference proteome</keyword>
<proteinExistence type="predicted"/>
<dbReference type="Pfam" id="PF00169">
    <property type="entry name" value="PH"/>
    <property type="match status" value="1"/>
</dbReference>
<gene>
    <name evidence="4" type="ORF">CYY_003835</name>
</gene>
<feature type="compositionally biased region" description="Low complexity" evidence="2">
    <location>
        <begin position="806"/>
        <end position="819"/>
    </location>
</feature>
<feature type="compositionally biased region" description="Polar residues" evidence="2">
    <location>
        <begin position="593"/>
        <end position="635"/>
    </location>
</feature>
<feature type="domain" description="PH" evidence="3">
    <location>
        <begin position="682"/>
        <end position="789"/>
    </location>
</feature>
<organism evidence="4 5">
    <name type="scientific">Polysphondylium violaceum</name>
    <dbReference type="NCBI Taxonomy" id="133409"/>
    <lineage>
        <taxon>Eukaryota</taxon>
        <taxon>Amoebozoa</taxon>
        <taxon>Evosea</taxon>
        <taxon>Eumycetozoa</taxon>
        <taxon>Dictyostelia</taxon>
        <taxon>Dictyosteliales</taxon>
        <taxon>Dictyosteliaceae</taxon>
        <taxon>Polysphondylium</taxon>
    </lineage>
</organism>
<evidence type="ECO:0000313" key="4">
    <source>
        <dbReference type="EMBL" id="KAF2074847.1"/>
    </source>
</evidence>
<feature type="region of interest" description="Disordered" evidence="2">
    <location>
        <begin position="793"/>
        <end position="851"/>
    </location>
</feature>
<dbReference type="PANTHER" id="PTHR14336">
    <property type="entry name" value="TANDEM PH DOMAIN CONTAINING PROTEIN"/>
    <property type="match status" value="1"/>
</dbReference>
<comment type="caution">
    <text evidence="4">The sequence shown here is derived from an EMBL/GenBank/DDBJ whole genome shotgun (WGS) entry which is preliminary data.</text>
</comment>
<dbReference type="SUPFAM" id="SSF50729">
    <property type="entry name" value="PH domain-like"/>
    <property type="match status" value="1"/>
</dbReference>
<dbReference type="OrthoDB" id="21444at2759"/>
<evidence type="ECO:0000313" key="5">
    <source>
        <dbReference type="Proteomes" id="UP000695562"/>
    </source>
</evidence>
<feature type="coiled-coil region" evidence="1">
    <location>
        <begin position="484"/>
        <end position="517"/>
    </location>
</feature>
<reference evidence="4" key="1">
    <citation type="submission" date="2020-01" db="EMBL/GenBank/DDBJ databases">
        <title>Development of genomics and gene disruption for Polysphondylium violaceum indicates a role for the polyketide synthase stlB in stalk morphogenesis.</title>
        <authorList>
            <person name="Narita B."/>
            <person name="Kawabe Y."/>
            <person name="Kin K."/>
            <person name="Saito T."/>
            <person name="Gibbs R."/>
            <person name="Kuspa A."/>
            <person name="Muzny D."/>
            <person name="Queller D."/>
            <person name="Richards S."/>
            <person name="Strassman J."/>
            <person name="Sucgang R."/>
            <person name="Worley K."/>
            <person name="Schaap P."/>
        </authorList>
    </citation>
    <scope>NUCLEOTIDE SEQUENCE</scope>
    <source>
        <strain evidence="4">QSvi11</strain>
    </source>
</reference>
<dbReference type="PROSITE" id="PS50003">
    <property type="entry name" value="PH_DOMAIN"/>
    <property type="match status" value="1"/>
</dbReference>
<dbReference type="InterPro" id="IPR001849">
    <property type="entry name" value="PH_domain"/>
</dbReference>
<feature type="region of interest" description="Disordered" evidence="2">
    <location>
        <begin position="593"/>
        <end position="666"/>
    </location>
</feature>